<dbReference type="Proteomes" id="UP000217564">
    <property type="component" value="Unassembled WGS sequence"/>
</dbReference>
<comment type="subcellular location">
    <subcellularLocation>
        <location evidence="1">Cytoplasm</location>
    </subcellularLocation>
</comment>
<dbReference type="GO" id="GO:0008270">
    <property type="term" value="F:zinc ion binding"/>
    <property type="evidence" value="ECO:0007669"/>
    <property type="project" value="UniProtKB-KW"/>
</dbReference>
<organism evidence="19 20">
    <name type="scientific">Brevibacterium aurantiacum</name>
    <dbReference type="NCBI Taxonomy" id="273384"/>
    <lineage>
        <taxon>Bacteria</taxon>
        <taxon>Bacillati</taxon>
        <taxon>Actinomycetota</taxon>
        <taxon>Actinomycetes</taxon>
        <taxon>Micrococcales</taxon>
        <taxon>Brevibacteriaceae</taxon>
        <taxon>Brevibacterium</taxon>
    </lineage>
</organism>
<comment type="caution">
    <text evidence="19">The sequence shown here is derived from an EMBL/GenBank/DDBJ whole genome shotgun (WGS) entry which is preliminary data.</text>
</comment>
<evidence type="ECO:0000256" key="5">
    <source>
        <dbReference type="ARBA" id="ARBA00022741"/>
    </source>
</evidence>
<keyword evidence="3" id="KW-0479">Metal-binding</keyword>
<keyword evidence="9" id="KW-0862">Zinc</keyword>
<evidence type="ECO:0000256" key="2">
    <source>
        <dbReference type="ARBA" id="ARBA00022490"/>
    </source>
</evidence>
<evidence type="ECO:0000313" key="20">
    <source>
        <dbReference type="Proteomes" id="UP000217564"/>
    </source>
</evidence>
<dbReference type="PANTHER" id="PTHR43152:SF1">
    <property type="entry name" value="UVRA PROTEIN"/>
    <property type="match status" value="1"/>
</dbReference>
<feature type="domain" description="ABC transporter" evidence="18">
    <location>
        <begin position="479"/>
        <end position="820"/>
    </location>
</feature>
<evidence type="ECO:0000256" key="6">
    <source>
        <dbReference type="ARBA" id="ARBA00022763"/>
    </source>
</evidence>
<dbReference type="GO" id="GO:0005524">
    <property type="term" value="F:ATP binding"/>
    <property type="evidence" value="ECO:0007669"/>
    <property type="project" value="UniProtKB-KW"/>
</dbReference>
<protein>
    <recommendedName>
        <fullName evidence="15">UvrABC system protein A</fullName>
    </recommendedName>
    <alternativeName>
        <fullName evidence="16">Excinuclease ABC subunit A</fullName>
    </alternativeName>
</protein>
<dbReference type="Pfam" id="PF17755">
    <property type="entry name" value="UvrA_DNA-bind"/>
    <property type="match status" value="1"/>
</dbReference>
<evidence type="ECO:0000256" key="9">
    <source>
        <dbReference type="ARBA" id="ARBA00022833"/>
    </source>
</evidence>
<evidence type="ECO:0000256" key="16">
    <source>
        <dbReference type="ARBA" id="ARBA00042156"/>
    </source>
</evidence>
<accession>A0A2A3Z8N4</accession>
<keyword evidence="2" id="KW-0963">Cytoplasm</keyword>
<sequence>MTEEIGVVGAREHNLSGFSVTLPHRKLIGICGVSGSGKSSLAFDTIYAEAQRRYLESVSPFTRHLLGAVSAPQVDRITGLPAAIAVKQLVSTPPENSSVGTLSQVSDLLRVLFSRFGDYPANQGRLLASAFSPNTVEGACPTCAAKGSIHDIDLDAAVPDETLTIREGAIAAWPGGWLGRNFKHLVEALGIDVDIPWKRLPADTRTWLLTTEDTPSVTVEPEKILDHVAREYTGKFRSARRYLLDTMVTTSSATIRERTEEFLSNDLCPDCHGSRINPAALAVTIGGANIAEVGDHSLTDLAVTINAAIAADLERGPSESKRFSAATDEAAHVLLDELDKRTDVIERLGVGYLPPKRSAATLSPGELQRLRLAAHLHSGLHGMVYVFDELSTGLHPKDTDHLFTHIEALRDAGNTVILVEHDMELVRRCDWVIELGPGGGARGGQLMFSGPVAEALDGESSTAVRLRNEAPSEPWRAPQEFEDWARCTSLSANNLRGLALSFPIGGLTTLTGVSGAGKSSVLRSVATLARSAGASPFDGEEEPSTISRRSGSGGEGGDLAEADAAGLEVFDRVVSFDQSTIGRSPRSVIGTYLGIFDKIRSLFAKTDLARSRGFTASQFSFNTARGRCPRCEGLGIITIDLVHLPASSGTCPECEGRRFIEETLEVTVEELTIADVLDLSIDAAATVFAERLGLVAHFEVLQRVGLGGLLLGQSSATLSGGEAQRLRLAAVMRARKRRERSLFILDEPANGLHPSDARVLGQLFRQIVDEGDTILIADHNMELAAGSDWLIDMGPGPGPDGGQIVAAGTPLQVATAGVGATAEVLSARFGTSTTTGTTAGTSTTTGS</sequence>
<evidence type="ECO:0000256" key="14">
    <source>
        <dbReference type="ARBA" id="ARBA00038000"/>
    </source>
</evidence>
<keyword evidence="4" id="KW-0677">Repeat</keyword>
<gene>
    <name evidence="19" type="ORF">CIK64_02945</name>
</gene>
<evidence type="ECO:0000256" key="4">
    <source>
        <dbReference type="ARBA" id="ARBA00022737"/>
    </source>
</evidence>
<keyword evidence="12" id="KW-0238">DNA-binding</keyword>
<evidence type="ECO:0000256" key="7">
    <source>
        <dbReference type="ARBA" id="ARBA00022769"/>
    </source>
</evidence>
<evidence type="ECO:0000256" key="12">
    <source>
        <dbReference type="ARBA" id="ARBA00023125"/>
    </source>
</evidence>
<keyword evidence="8" id="KW-0863">Zinc-finger</keyword>
<dbReference type="RefSeq" id="WP_096161681.1">
    <property type="nucleotide sequence ID" value="NZ_JABUXY010000003.1"/>
</dbReference>
<dbReference type="InterPro" id="IPR027417">
    <property type="entry name" value="P-loop_NTPase"/>
</dbReference>
<keyword evidence="6" id="KW-0227">DNA damage</keyword>
<dbReference type="InterPro" id="IPR017871">
    <property type="entry name" value="ABC_transporter-like_CS"/>
</dbReference>
<dbReference type="SMART" id="SM00382">
    <property type="entry name" value="AAA"/>
    <property type="match status" value="2"/>
</dbReference>
<dbReference type="PROSITE" id="PS00211">
    <property type="entry name" value="ABC_TRANSPORTER_1"/>
    <property type="match status" value="1"/>
</dbReference>
<evidence type="ECO:0000259" key="18">
    <source>
        <dbReference type="PROSITE" id="PS50893"/>
    </source>
</evidence>
<keyword evidence="10" id="KW-0067">ATP-binding</keyword>
<evidence type="ECO:0000256" key="8">
    <source>
        <dbReference type="ARBA" id="ARBA00022771"/>
    </source>
</evidence>
<dbReference type="Gene3D" id="1.10.8.280">
    <property type="entry name" value="ABC transporter ATPase domain-like"/>
    <property type="match status" value="1"/>
</dbReference>
<evidence type="ECO:0000256" key="15">
    <source>
        <dbReference type="ARBA" id="ARBA00039316"/>
    </source>
</evidence>
<evidence type="ECO:0000256" key="1">
    <source>
        <dbReference type="ARBA" id="ARBA00004496"/>
    </source>
</evidence>
<reference evidence="19 20" key="1">
    <citation type="journal article" date="2017" name="Elife">
        <title>Extensive horizontal gene transfer in cheese-associated bacteria.</title>
        <authorList>
            <person name="Bonham K.S."/>
            <person name="Wolfe B.E."/>
            <person name="Dutton R.J."/>
        </authorList>
    </citation>
    <scope>NUCLEOTIDE SEQUENCE [LARGE SCALE GENOMIC DNA]</scope>
    <source>
        <strain evidence="19 20">947_7</strain>
    </source>
</reference>
<dbReference type="Gene3D" id="3.40.50.300">
    <property type="entry name" value="P-loop containing nucleotide triphosphate hydrolases"/>
    <property type="match status" value="2"/>
</dbReference>
<name>A0A2A3Z8N4_BREAU</name>
<dbReference type="InterPro" id="IPR003593">
    <property type="entry name" value="AAA+_ATPase"/>
</dbReference>
<dbReference type="EMBL" id="NRGP01000004">
    <property type="protein sequence ID" value="PCC47831.1"/>
    <property type="molecule type" value="Genomic_DNA"/>
</dbReference>
<evidence type="ECO:0000256" key="13">
    <source>
        <dbReference type="ARBA" id="ARBA00023204"/>
    </source>
</evidence>
<feature type="region of interest" description="Disordered" evidence="17">
    <location>
        <begin position="532"/>
        <end position="558"/>
    </location>
</feature>
<proteinExistence type="inferred from homology"/>
<dbReference type="GO" id="GO:0006281">
    <property type="term" value="P:DNA repair"/>
    <property type="evidence" value="ECO:0007669"/>
    <property type="project" value="UniProtKB-KW"/>
</dbReference>
<keyword evidence="11" id="KW-0267">Excision nuclease</keyword>
<comment type="similarity">
    <text evidence="14">Belongs to the ABC transporter superfamily. UvrA family.</text>
</comment>
<dbReference type="AlphaFoldDB" id="A0A2A3Z8N4"/>
<keyword evidence="13" id="KW-0234">DNA repair</keyword>
<dbReference type="GO" id="GO:0004518">
    <property type="term" value="F:nuclease activity"/>
    <property type="evidence" value="ECO:0007669"/>
    <property type="project" value="UniProtKB-KW"/>
</dbReference>
<dbReference type="PROSITE" id="PS50893">
    <property type="entry name" value="ABC_TRANSPORTER_2"/>
    <property type="match status" value="1"/>
</dbReference>
<evidence type="ECO:0000256" key="17">
    <source>
        <dbReference type="SAM" id="MobiDB-lite"/>
    </source>
</evidence>
<dbReference type="GO" id="GO:0003677">
    <property type="term" value="F:DNA binding"/>
    <property type="evidence" value="ECO:0007669"/>
    <property type="project" value="UniProtKB-KW"/>
</dbReference>
<dbReference type="PANTHER" id="PTHR43152">
    <property type="entry name" value="UVRABC SYSTEM PROTEIN A"/>
    <property type="match status" value="1"/>
</dbReference>
<keyword evidence="5" id="KW-0547">Nucleotide-binding</keyword>
<evidence type="ECO:0000256" key="10">
    <source>
        <dbReference type="ARBA" id="ARBA00022840"/>
    </source>
</evidence>
<keyword evidence="7" id="KW-0228">DNA excision</keyword>
<dbReference type="GO" id="GO:0016887">
    <property type="term" value="F:ATP hydrolysis activity"/>
    <property type="evidence" value="ECO:0007669"/>
    <property type="project" value="InterPro"/>
</dbReference>
<dbReference type="SUPFAM" id="SSF52540">
    <property type="entry name" value="P-loop containing nucleoside triphosphate hydrolases"/>
    <property type="match status" value="2"/>
</dbReference>
<dbReference type="Gene3D" id="1.20.1580.10">
    <property type="entry name" value="ABC transporter ATPase like domain"/>
    <property type="match status" value="2"/>
</dbReference>
<dbReference type="InterPro" id="IPR041552">
    <property type="entry name" value="UvrA_DNA-bd"/>
</dbReference>
<dbReference type="GO" id="GO:0005737">
    <property type="term" value="C:cytoplasm"/>
    <property type="evidence" value="ECO:0007669"/>
    <property type="project" value="UniProtKB-SubCell"/>
</dbReference>
<evidence type="ECO:0000256" key="3">
    <source>
        <dbReference type="ARBA" id="ARBA00022723"/>
    </source>
</evidence>
<evidence type="ECO:0000313" key="19">
    <source>
        <dbReference type="EMBL" id="PCC47831.1"/>
    </source>
</evidence>
<dbReference type="InterPro" id="IPR003439">
    <property type="entry name" value="ABC_transporter-like_ATP-bd"/>
</dbReference>
<evidence type="ECO:0000256" key="11">
    <source>
        <dbReference type="ARBA" id="ARBA00022881"/>
    </source>
</evidence>